<dbReference type="AlphaFoldDB" id="A0A662Z8D8"/>
<evidence type="ECO:0000313" key="2">
    <source>
        <dbReference type="Proteomes" id="UP000243374"/>
    </source>
</evidence>
<accession>A0A662Z8D8</accession>
<dbReference type="Proteomes" id="UP000243374">
    <property type="component" value="Unassembled WGS sequence"/>
</dbReference>
<evidence type="ECO:0000313" key="1">
    <source>
        <dbReference type="EMBL" id="SFJ74220.1"/>
    </source>
</evidence>
<dbReference type="OrthoDB" id="1935314at2"/>
<organism evidence="1 2">
    <name type="scientific">Succinivibrio dextrinosolvens</name>
    <dbReference type="NCBI Taxonomy" id="83771"/>
    <lineage>
        <taxon>Bacteria</taxon>
        <taxon>Pseudomonadati</taxon>
        <taxon>Pseudomonadota</taxon>
        <taxon>Gammaproteobacteria</taxon>
        <taxon>Aeromonadales</taxon>
        <taxon>Succinivibrionaceae</taxon>
        <taxon>Succinivibrio</taxon>
    </lineage>
</organism>
<name>A0A662Z8D8_9GAMM</name>
<protein>
    <recommendedName>
        <fullName evidence="3">Phage tail assembly chaperone protein, E, or 41 or 14</fullName>
    </recommendedName>
</protein>
<reference evidence="1 2" key="1">
    <citation type="submission" date="2016-10" db="EMBL/GenBank/DDBJ databases">
        <authorList>
            <person name="Varghese N."/>
            <person name="Submissions S."/>
        </authorList>
    </citation>
    <scope>NUCLEOTIDE SEQUENCE [LARGE SCALE GENOMIC DNA]</scope>
    <source>
        <strain evidence="1 2">22B</strain>
    </source>
</reference>
<keyword evidence="2" id="KW-1185">Reference proteome</keyword>
<evidence type="ECO:0008006" key="3">
    <source>
        <dbReference type="Google" id="ProtNLM"/>
    </source>
</evidence>
<dbReference type="EMBL" id="FOSF01000001">
    <property type="protein sequence ID" value="SFJ74220.1"/>
    <property type="molecule type" value="Genomic_DNA"/>
</dbReference>
<proteinExistence type="predicted"/>
<sequence length="102" mass="11527">MHIDFTKPYKFEGQEFTGIDLDVEELTGKELKNAIKSYKSLNGNNILIKNAATSSLISDDDFIFYFLAQKTKHPVEFFEGLLIPDYLGIIGKVSVFFAQSLV</sequence>
<gene>
    <name evidence="1" type="ORF">SAMN04487865_1001115</name>
</gene>
<dbReference type="RefSeq" id="WP_074837964.1">
    <property type="nucleotide sequence ID" value="NZ_CP047056.1"/>
</dbReference>